<dbReference type="RefSeq" id="WP_250932070.1">
    <property type="nucleotide sequence ID" value="NZ_JAMQBK010000081.1"/>
</dbReference>
<name>A0ABT0UAZ7_9BACT</name>
<sequence>METLTKYFRMHVAARAIVLGSFYVAAVLFPRSVLAGDFQKIENTIVDAHALTFADGPAARFGGTVNGRSHQQQPIVSHRGYQYVAYVDANRQVCLARRKLPDSDWSVIRFDDHRFESNDSHNTVVIGISSKDGTIHLAFDHHATPLNYRVSKQHVANRPESFAWEKSLFGPVQHKLGSIETSSKVTYPRFFSSPDGDLMLYYRAVTSGNGDGVIERYDGDSHEWVPGMGKFIARDIGVYEHNGRTSPYRCPYMNSLSFSNQRLHATWVWRDRFERTDPRNQHDLCYAYSDDIGKTWRNSNGKFIGVTGTNPLHLNTPGLVVFPIAPESGIANQNTHYAFDDGSVHVIVRQLQAGRFEHRYHHYWRGVNGRWNLEVLPFSGQRPKLVGDKDGVLVLVYTDEVNDGYQLFIARGIPNASQSKWQWERLAAPEQTTFGEPLVDVARWENERILSVYVQAAPTKVIRTTETGPVDGVPSPLHVIDFHLKPIIRTKNLESSL</sequence>
<comment type="caution">
    <text evidence="1">The sequence shown here is derived from an EMBL/GenBank/DDBJ whole genome shotgun (WGS) entry which is preliminary data.</text>
</comment>
<organism evidence="1 2">
    <name type="scientific">Aporhodopirellula aestuarii</name>
    <dbReference type="NCBI Taxonomy" id="2950107"/>
    <lineage>
        <taxon>Bacteria</taxon>
        <taxon>Pseudomonadati</taxon>
        <taxon>Planctomycetota</taxon>
        <taxon>Planctomycetia</taxon>
        <taxon>Pirellulales</taxon>
        <taxon>Pirellulaceae</taxon>
        <taxon>Aporhodopirellula</taxon>
    </lineage>
</organism>
<reference evidence="1 2" key="1">
    <citation type="journal article" date="2022" name="Syst. Appl. Microbiol.">
        <title>Rhodopirellula aestuarii sp. nov., a novel member of the genus Rhodopirellula isolated from brackish sediments collected in the Tagus River estuary, Portugal.</title>
        <authorList>
            <person name="Vitorino I.R."/>
            <person name="Klimek D."/>
            <person name="Calusinska M."/>
            <person name="Lobo-da-Cunha A."/>
            <person name="Vasconcelos V."/>
            <person name="Lage O.M."/>
        </authorList>
    </citation>
    <scope>NUCLEOTIDE SEQUENCE [LARGE SCALE GENOMIC DNA]</scope>
    <source>
        <strain evidence="1 2">ICT_H3.1</strain>
    </source>
</reference>
<dbReference type="Pfam" id="PF15892">
    <property type="entry name" value="BNR_4"/>
    <property type="match status" value="1"/>
</dbReference>
<keyword evidence="2" id="KW-1185">Reference proteome</keyword>
<proteinExistence type="predicted"/>
<evidence type="ECO:0000313" key="2">
    <source>
        <dbReference type="Proteomes" id="UP001202961"/>
    </source>
</evidence>
<accession>A0ABT0UAZ7</accession>
<dbReference type="Proteomes" id="UP001202961">
    <property type="component" value="Unassembled WGS sequence"/>
</dbReference>
<dbReference type="EMBL" id="JAMQBK010000081">
    <property type="protein sequence ID" value="MCM2374179.1"/>
    <property type="molecule type" value="Genomic_DNA"/>
</dbReference>
<evidence type="ECO:0000313" key="1">
    <source>
        <dbReference type="EMBL" id="MCM2374179.1"/>
    </source>
</evidence>
<protein>
    <submittedName>
        <fullName evidence="1">BNR repeat-containing protein</fullName>
    </submittedName>
</protein>
<gene>
    <name evidence="1" type="ORF">NB063_26485</name>
</gene>